<organism evidence="1 2">
    <name type="scientific">Azospirillum oryzae</name>
    <dbReference type="NCBI Taxonomy" id="286727"/>
    <lineage>
        <taxon>Bacteria</taxon>
        <taxon>Pseudomonadati</taxon>
        <taxon>Pseudomonadota</taxon>
        <taxon>Alphaproteobacteria</taxon>
        <taxon>Rhodospirillales</taxon>
        <taxon>Azospirillaceae</taxon>
        <taxon>Azospirillum</taxon>
    </lineage>
</organism>
<reference evidence="1 2" key="1">
    <citation type="submission" date="2017-04" db="EMBL/GenBank/DDBJ databases">
        <authorList>
            <person name="Afonso C.L."/>
            <person name="Miller P.J."/>
            <person name="Scott M.A."/>
            <person name="Spackman E."/>
            <person name="Goraichik I."/>
            <person name="Dimitrov K.M."/>
            <person name="Suarez D.L."/>
            <person name="Swayne D.E."/>
        </authorList>
    </citation>
    <scope>NUCLEOTIDE SEQUENCE [LARGE SCALE GENOMIC DNA]</scope>
    <source>
        <strain evidence="1 2">A2P</strain>
    </source>
</reference>
<proteinExistence type="predicted"/>
<dbReference type="OrthoDB" id="9905202at2"/>
<evidence type="ECO:0000313" key="2">
    <source>
        <dbReference type="Proteomes" id="UP000192936"/>
    </source>
</evidence>
<evidence type="ECO:0000313" key="1">
    <source>
        <dbReference type="EMBL" id="SMF90890.1"/>
    </source>
</evidence>
<name>A0A1X7HQ02_9PROT</name>
<dbReference type="RefSeq" id="WP_085091862.1">
    <property type="nucleotide sequence ID" value="NZ_FXAK01000010.1"/>
</dbReference>
<sequence length="81" mass="9282">MKARKTMTPLKDWCDANSVPYSTARFYLANKPEMMPETIMVGRRHFITEEADAEFRDRRLEATRAERARRAETSAVAGMAA</sequence>
<accession>A0A1X7HQ02</accession>
<dbReference type="AlphaFoldDB" id="A0A1X7HQ02"/>
<gene>
    <name evidence="1" type="ORF">SAMN02982917_0029</name>
</gene>
<dbReference type="Proteomes" id="UP000192936">
    <property type="component" value="Unassembled WGS sequence"/>
</dbReference>
<protein>
    <recommendedName>
        <fullName evidence="3">DNA-binding protein</fullName>
    </recommendedName>
</protein>
<evidence type="ECO:0008006" key="3">
    <source>
        <dbReference type="Google" id="ProtNLM"/>
    </source>
</evidence>
<dbReference type="EMBL" id="FXAK01000010">
    <property type="protein sequence ID" value="SMF90890.1"/>
    <property type="molecule type" value="Genomic_DNA"/>
</dbReference>